<name>A0ABD2VW90_9HYME</name>
<keyword evidence="1" id="KW-0472">Membrane</keyword>
<reference evidence="2 3" key="1">
    <citation type="journal article" date="2024" name="bioRxiv">
        <title>A reference genome for Trichogramma kaykai: A tiny desert-dwelling parasitoid wasp with competing sex-ratio distorters.</title>
        <authorList>
            <person name="Culotta J."/>
            <person name="Lindsey A.R."/>
        </authorList>
    </citation>
    <scope>NUCLEOTIDE SEQUENCE [LARGE SCALE GENOMIC DNA]</scope>
    <source>
        <strain evidence="2 3">KSX58</strain>
    </source>
</reference>
<evidence type="ECO:0000313" key="2">
    <source>
        <dbReference type="EMBL" id="KAL3384996.1"/>
    </source>
</evidence>
<dbReference type="AlphaFoldDB" id="A0ABD2VW90"/>
<keyword evidence="1" id="KW-1133">Transmembrane helix</keyword>
<proteinExistence type="predicted"/>
<evidence type="ECO:0000313" key="3">
    <source>
        <dbReference type="Proteomes" id="UP001627154"/>
    </source>
</evidence>
<accession>A0ABD2VW90</accession>
<gene>
    <name evidence="2" type="ORF">TKK_019395</name>
</gene>
<dbReference type="EMBL" id="JBJJXI010000166">
    <property type="protein sequence ID" value="KAL3384996.1"/>
    <property type="molecule type" value="Genomic_DNA"/>
</dbReference>
<keyword evidence="1" id="KW-0812">Transmembrane</keyword>
<keyword evidence="3" id="KW-1185">Reference proteome</keyword>
<feature type="transmembrane region" description="Helical" evidence="1">
    <location>
        <begin position="160"/>
        <end position="181"/>
    </location>
</feature>
<evidence type="ECO:0000256" key="1">
    <source>
        <dbReference type="SAM" id="Phobius"/>
    </source>
</evidence>
<sequence>MPSVKLRKREILSEARFYVTRYIYMKAPRTDPDNLVSKGLDFYTMRRCSSSCETDRLATDDTLDVKLAADYRAPEAKIHLMRDSEMRRSCPTPIYVESFRKDTRENKPARPTITSPRSYFSPVAASRYIPDAKFILKYTVNEHFSAKLFLSVDVSNLSKFAMLFIIDMISLSTVEIIALTLQLFSACVTHMRDTIMKMIDVVFKTGLMLELFSACVTCMGDIIMHRINVQQQQQQQQLRASIHYTVARDRPRCCI</sequence>
<comment type="caution">
    <text evidence="2">The sequence shown here is derived from an EMBL/GenBank/DDBJ whole genome shotgun (WGS) entry which is preliminary data.</text>
</comment>
<dbReference type="Proteomes" id="UP001627154">
    <property type="component" value="Unassembled WGS sequence"/>
</dbReference>
<organism evidence="2 3">
    <name type="scientific">Trichogramma kaykai</name>
    <dbReference type="NCBI Taxonomy" id="54128"/>
    <lineage>
        <taxon>Eukaryota</taxon>
        <taxon>Metazoa</taxon>
        <taxon>Ecdysozoa</taxon>
        <taxon>Arthropoda</taxon>
        <taxon>Hexapoda</taxon>
        <taxon>Insecta</taxon>
        <taxon>Pterygota</taxon>
        <taxon>Neoptera</taxon>
        <taxon>Endopterygota</taxon>
        <taxon>Hymenoptera</taxon>
        <taxon>Apocrita</taxon>
        <taxon>Proctotrupomorpha</taxon>
        <taxon>Chalcidoidea</taxon>
        <taxon>Trichogrammatidae</taxon>
        <taxon>Trichogramma</taxon>
    </lineage>
</organism>
<protein>
    <submittedName>
        <fullName evidence="2">Uncharacterized protein</fullName>
    </submittedName>
</protein>